<dbReference type="Proteomes" id="UP000267606">
    <property type="component" value="Unassembled WGS sequence"/>
</dbReference>
<organism evidence="3">
    <name type="scientific">Onchocerca flexuosa</name>
    <dbReference type="NCBI Taxonomy" id="387005"/>
    <lineage>
        <taxon>Eukaryota</taxon>
        <taxon>Metazoa</taxon>
        <taxon>Ecdysozoa</taxon>
        <taxon>Nematoda</taxon>
        <taxon>Chromadorea</taxon>
        <taxon>Rhabditida</taxon>
        <taxon>Spirurina</taxon>
        <taxon>Spiruromorpha</taxon>
        <taxon>Filarioidea</taxon>
        <taxon>Onchocercidae</taxon>
        <taxon>Onchocerca</taxon>
    </lineage>
</organism>
<keyword evidence="2" id="KW-1185">Reference proteome</keyword>
<evidence type="ECO:0000313" key="2">
    <source>
        <dbReference type="Proteomes" id="UP000267606"/>
    </source>
</evidence>
<reference evidence="1 2" key="2">
    <citation type="submission" date="2018-11" db="EMBL/GenBank/DDBJ databases">
        <authorList>
            <consortium name="Pathogen Informatics"/>
        </authorList>
    </citation>
    <scope>NUCLEOTIDE SEQUENCE [LARGE SCALE GENOMIC DNA]</scope>
</reference>
<protein>
    <submittedName>
        <fullName evidence="3">EB domain-containing protein</fullName>
    </submittedName>
</protein>
<dbReference type="WBParaSite" id="OFLC_0001140801-mRNA-1">
    <property type="protein sequence ID" value="OFLC_0001140801-mRNA-1"/>
    <property type="gene ID" value="OFLC_0001140801"/>
</dbReference>
<accession>A0A183HV96</accession>
<gene>
    <name evidence="1" type="ORF">OFLC_LOCUS11407</name>
</gene>
<evidence type="ECO:0000313" key="1">
    <source>
        <dbReference type="EMBL" id="VDO76184.1"/>
    </source>
</evidence>
<dbReference type="STRING" id="387005.A0A183HV96"/>
<name>A0A183HV96_9BILA</name>
<sequence>MWYSENISAIPLKPQPKTPSELKIPECEDSINDCAYGGKCVADLNGYKSCLCPASCPASYYIAAIPVSCRAGKHDDYCMSMSDDYRDKYLLPEPACYML</sequence>
<dbReference type="AlphaFoldDB" id="A0A183HV96"/>
<evidence type="ECO:0000313" key="3">
    <source>
        <dbReference type="WBParaSite" id="OFLC_0001140801-mRNA-1"/>
    </source>
</evidence>
<reference evidence="3" key="1">
    <citation type="submission" date="2016-06" db="UniProtKB">
        <authorList>
            <consortium name="WormBaseParasite"/>
        </authorList>
    </citation>
    <scope>IDENTIFICATION</scope>
</reference>
<dbReference type="EMBL" id="UZAJ01016433">
    <property type="protein sequence ID" value="VDO76184.1"/>
    <property type="molecule type" value="Genomic_DNA"/>
</dbReference>
<proteinExistence type="predicted"/>